<accession>A0A0B7N708</accession>
<evidence type="ECO:0000313" key="2">
    <source>
        <dbReference type="Proteomes" id="UP000054107"/>
    </source>
</evidence>
<feature type="non-terminal residue" evidence="1">
    <location>
        <position position="138"/>
    </location>
</feature>
<dbReference type="AlphaFoldDB" id="A0A0B7N708"/>
<sequence length="138" mass="15126">MNCLTSTCTPVAMDVVDPSLSPATLRYASSTTATAVEESPVVSTGGWDHSFQEDELPGSNWIVEDNNVSENIDWTDEALVATLSNDYNNKSKRIRQIPNLLFLTTYNSTMIETVNGPMRPGNTMRTAMMPLASSLFSQ</sequence>
<name>A0A0B7N708_9FUNG</name>
<proteinExistence type="predicted"/>
<dbReference type="EMBL" id="LN725220">
    <property type="protein sequence ID" value="CEP10804.1"/>
    <property type="molecule type" value="Genomic_DNA"/>
</dbReference>
<evidence type="ECO:0000313" key="1">
    <source>
        <dbReference type="EMBL" id="CEP10804.1"/>
    </source>
</evidence>
<reference evidence="1 2" key="1">
    <citation type="submission" date="2014-09" db="EMBL/GenBank/DDBJ databases">
        <authorList>
            <person name="Ellenberger Sabrina"/>
        </authorList>
    </citation>
    <scope>NUCLEOTIDE SEQUENCE [LARGE SCALE GENOMIC DNA]</scope>
    <source>
        <strain evidence="1 2">CBS 412.66</strain>
    </source>
</reference>
<dbReference type="Proteomes" id="UP000054107">
    <property type="component" value="Unassembled WGS sequence"/>
</dbReference>
<keyword evidence="2" id="KW-1185">Reference proteome</keyword>
<organism evidence="1 2">
    <name type="scientific">Parasitella parasitica</name>
    <dbReference type="NCBI Taxonomy" id="35722"/>
    <lineage>
        <taxon>Eukaryota</taxon>
        <taxon>Fungi</taxon>
        <taxon>Fungi incertae sedis</taxon>
        <taxon>Mucoromycota</taxon>
        <taxon>Mucoromycotina</taxon>
        <taxon>Mucoromycetes</taxon>
        <taxon>Mucorales</taxon>
        <taxon>Mucorineae</taxon>
        <taxon>Mucoraceae</taxon>
        <taxon>Parasitella</taxon>
    </lineage>
</organism>
<protein>
    <submittedName>
        <fullName evidence="1">Uncharacterized protein</fullName>
    </submittedName>
</protein>
<gene>
    <name evidence="1" type="primary">PARPA_04572.1 scaffold 14331</name>
</gene>